<evidence type="ECO:0000313" key="7">
    <source>
        <dbReference type="Proteomes" id="UP001295740"/>
    </source>
</evidence>
<keyword evidence="7" id="KW-1185">Reference proteome</keyword>
<evidence type="ECO:0000256" key="3">
    <source>
        <dbReference type="ARBA" id="ARBA00023242"/>
    </source>
</evidence>
<dbReference type="InterPro" id="IPR036864">
    <property type="entry name" value="Zn2-C6_fun-type_DNA-bd_sf"/>
</dbReference>
<dbReference type="SMART" id="SM00906">
    <property type="entry name" value="Fungal_trans"/>
    <property type="match status" value="1"/>
</dbReference>
<dbReference type="InterPro" id="IPR050613">
    <property type="entry name" value="Sec_Metabolite_Reg"/>
</dbReference>
<feature type="domain" description="Zn(2)-C6 fungal-type" evidence="5">
    <location>
        <begin position="32"/>
        <end position="61"/>
    </location>
</feature>
<evidence type="ECO:0000256" key="4">
    <source>
        <dbReference type="SAM" id="MobiDB-lite"/>
    </source>
</evidence>
<proteinExistence type="predicted"/>
<accession>A0AAI8YCM7</accession>
<dbReference type="AlphaFoldDB" id="A0AAI8YCM7"/>
<dbReference type="GO" id="GO:0008270">
    <property type="term" value="F:zinc ion binding"/>
    <property type="evidence" value="ECO:0007669"/>
    <property type="project" value="InterPro"/>
</dbReference>
<feature type="compositionally biased region" description="Polar residues" evidence="4">
    <location>
        <begin position="135"/>
        <end position="146"/>
    </location>
</feature>
<evidence type="ECO:0000313" key="6">
    <source>
        <dbReference type="EMBL" id="CAJ2499832.1"/>
    </source>
</evidence>
<sequence length="824" mass="88624">MDAGQTASKDSSPVDAPSQPQPQPQPQAKPLSCTSCRSRKLRCDRQHPCRNCVRSGADCIFPARKRIQRPRKTKNSELLQRLNRLESIVGKVGLANLEDQLSGDGPENAAIQGDPATAPRAHPVVAGFAGPPEGQASQSRPQDSTASRYLSGEFWSSLCDEVGGLKQALEQSTDSDDDEPSAETTPESAGDASVYPGMLLGAMPGARSQHVEHPSPEHIRYLTATYFKNVDLLLKILHRPTITVALYQLADSPETESQLAPERAALFFSVYFAAISSLSLEECLTHLGQSRSDLKQTYQAGVERALARADYLNSTSLESLQALTLYACCLRNHSGGSRSSWVLLSLPIRLAQALNLHRDGDGSQLPPYEAELRRRLWWQLIVMDVRAAEDRGTMAIIARDSYDTRLPHNIDDAEFGPESTVPLVDRAGPSDATFSLCTAQSSDIFLYLEHGQEAGSARPAQSVEETIRHAQHLESQFVTGADPSHKASYLASVTVRLIIMKLWLMLHYPLHGRRAKSIANSTSAAAATSSSQSPPPAFTSASPTSSTAAAAEATTTATAPAPHPQPHQTTTAPVSRESVLRLTTKILEETQQGRANAGAFAESFRWWRDTYVQWHPLAVALAELCASPRGEAADRAWAVVDGVFPVSSEIIADTKRGTLWRPIRKLHKKARAAREAALAVDRAAPPGLWGGGFTLYPGMPGLDLRPGGGGGDVAGGGGGGDGMALDPAITATAAPDNASMMSQPIVPPDLGGLNLDMAPGAVSQEWPVSQEWLAWPDLNFDIPSFNMPIAGTAGMDTMDWSTWDEFVLDTHADAQSMRGSSEWS</sequence>
<dbReference type="Proteomes" id="UP001295740">
    <property type="component" value="Unassembled WGS sequence"/>
</dbReference>
<reference evidence="6" key="1">
    <citation type="submission" date="2023-10" db="EMBL/GenBank/DDBJ databases">
        <authorList>
            <person name="Hackl T."/>
        </authorList>
    </citation>
    <scope>NUCLEOTIDE SEQUENCE</scope>
</reference>
<feature type="region of interest" description="Disordered" evidence="4">
    <location>
        <begin position="1"/>
        <end position="33"/>
    </location>
</feature>
<dbReference type="GO" id="GO:0005634">
    <property type="term" value="C:nucleus"/>
    <property type="evidence" value="ECO:0007669"/>
    <property type="project" value="UniProtKB-SubCell"/>
</dbReference>
<dbReference type="SMART" id="SM00066">
    <property type="entry name" value="GAL4"/>
    <property type="match status" value="1"/>
</dbReference>
<keyword evidence="3" id="KW-0539">Nucleus</keyword>
<dbReference type="SUPFAM" id="SSF57701">
    <property type="entry name" value="Zn2/Cys6 DNA-binding domain"/>
    <property type="match status" value="1"/>
</dbReference>
<dbReference type="PANTHER" id="PTHR31001:SF50">
    <property type="entry name" value="ZN(II)2CYS6 TRANSCRIPTION FACTOR (EUROFUNG)"/>
    <property type="match status" value="1"/>
</dbReference>
<protein>
    <submittedName>
        <fullName evidence="6">Uu.00g026850.m01.CDS01</fullName>
    </submittedName>
</protein>
<dbReference type="EMBL" id="CAUWAG010000003">
    <property type="protein sequence ID" value="CAJ2499832.1"/>
    <property type="molecule type" value="Genomic_DNA"/>
</dbReference>
<feature type="region of interest" description="Disordered" evidence="4">
    <location>
        <begin position="99"/>
        <end position="146"/>
    </location>
</feature>
<dbReference type="Gene3D" id="4.10.240.10">
    <property type="entry name" value="Zn(2)-C6 fungal-type DNA-binding domain"/>
    <property type="match status" value="1"/>
</dbReference>
<dbReference type="PROSITE" id="PS50048">
    <property type="entry name" value="ZN2_CY6_FUNGAL_2"/>
    <property type="match status" value="1"/>
</dbReference>
<feature type="region of interest" description="Disordered" evidence="4">
    <location>
        <begin position="526"/>
        <end position="575"/>
    </location>
</feature>
<dbReference type="Pfam" id="PF00172">
    <property type="entry name" value="Zn_clus"/>
    <property type="match status" value="1"/>
</dbReference>
<dbReference type="CDD" id="cd00067">
    <property type="entry name" value="GAL4"/>
    <property type="match status" value="1"/>
</dbReference>
<dbReference type="GO" id="GO:0006351">
    <property type="term" value="P:DNA-templated transcription"/>
    <property type="evidence" value="ECO:0007669"/>
    <property type="project" value="InterPro"/>
</dbReference>
<comment type="caution">
    <text evidence="6">The sequence shown here is derived from an EMBL/GenBank/DDBJ whole genome shotgun (WGS) entry which is preliminary data.</text>
</comment>
<feature type="region of interest" description="Disordered" evidence="4">
    <location>
        <begin position="168"/>
        <end position="194"/>
    </location>
</feature>
<keyword evidence="2" id="KW-0479">Metal-binding</keyword>
<evidence type="ECO:0000259" key="5">
    <source>
        <dbReference type="PROSITE" id="PS50048"/>
    </source>
</evidence>
<dbReference type="PANTHER" id="PTHR31001">
    <property type="entry name" value="UNCHARACTERIZED TRANSCRIPTIONAL REGULATORY PROTEIN"/>
    <property type="match status" value="1"/>
</dbReference>
<evidence type="ECO:0000256" key="2">
    <source>
        <dbReference type="ARBA" id="ARBA00022723"/>
    </source>
</evidence>
<feature type="compositionally biased region" description="Polar residues" evidence="4">
    <location>
        <begin position="1"/>
        <end position="11"/>
    </location>
</feature>
<feature type="compositionally biased region" description="Low complexity" evidence="4">
    <location>
        <begin position="526"/>
        <end position="573"/>
    </location>
</feature>
<dbReference type="Pfam" id="PF04082">
    <property type="entry name" value="Fungal_trans"/>
    <property type="match status" value="1"/>
</dbReference>
<evidence type="ECO:0000256" key="1">
    <source>
        <dbReference type="ARBA" id="ARBA00004123"/>
    </source>
</evidence>
<dbReference type="GO" id="GO:0000981">
    <property type="term" value="F:DNA-binding transcription factor activity, RNA polymerase II-specific"/>
    <property type="evidence" value="ECO:0007669"/>
    <property type="project" value="InterPro"/>
</dbReference>
<dbReference type="InterPro" id="IPR007219">
    <property type="entry name" value="XnlR_reg_dom"/>
</dbReference>
<name>A0AAI8YCM7_9PEZI</name>
<dbReference type="PROSITE" id="PS00463">
    <property type="entry name" value="ZN2_CY6_FUNGAL_1"/>
    <property type="match status" value="1"/>
</dbReference>
<comment type="subcellular location">
    <subcellularLocation>
        <location evidence="1">Nucleus</location>
    </subcellularLocation>
</comment>
<dbReference type="CDD" id="cd12148">
    <property type="entry name" value="fungal_TF_MHR"/>
    <property type="match status" value="1"/>
</dbReference>
<organism evidence="6 7">
    <name type="scientific">Anthostomella pinea</name>
    <dbReference type="NCBI Taxonomy" id="933095"/>
    <lineage>
        <taxon>Eukaryota</taxon>
        <taxon>Fungi</taxon>
        <taxon>Dikarya</taxon>
        <taxon>Ascomycota</taxon>
        <taxon>Pezizomycotina</taxon>
        <taxon>Sordariomycetes</taxon>
        <taxon>Xylariomycetidae</taxon>
        <taxon>Xylariales</taxon>
        <taxon>Xylariaceae</taxon>
        <taxon>Anthostomella</taxon>
    </lineage>
</organism>
<gene>
    <name evidence="6" type="ORF">KHLLAP_LOCUS300</name>
</gene>
<dbReference type="GO" id="GO:0003677">
    <property type="term" value="F:DNA binding"/>
    <property type="evidence" value="ECO:0007669"/>
    <property type="project" value="InterPro"/>
</dbReference>
<dbReference type="InterPro" id="IPR001138">
    <property type="entry name" value="Zn2Cys6_DnaBD"/>
</dbReference>